<keyword evidence="3 7" id="KW-0479">Metal-binding</keyword>
<comment type="similarity">
    <text evidence="1 8">Belongs to the cytochrome P450 family.</text>
</comment>
<evidence type="ECO:0000256" key="3">
    <source>
        <dbReference type="ARBA" id="ARBA00022723"/>
    </source>
</evidence>
<dbReference type="InterPro" id="IPR001128">
    <property type="entry name" value="Cyt_P450"/>
</dbReference>
<proteinExistence type="inferred from homology"/>
<dbReference type="GO" id="GO:0016705">
    <property type="term" value="F:oxidoreductase activity, acting on paired donors, with incorporation or reduction of molecular oxygen"/>
    <property type="evidence" value="ECO:0007669"/>
    <property type="project" value="InterPro"/>
</dbReference>
<evidence type="ECO:0000256" key="2">
    <source>
        <dbReference type="ARBA" id="ARBA00022617"/>
    </source>
</evidence>
<name>A0A068UYB7_COFCA</name>
<feature type="binding site" description="axial binding residue" evidence="7">
    <location>
        <position position="529"/>
    </location>
    <ligand>
        <name>heme</name>
        <dbReference type="ChEBI" id="CHEBI:30413"/>
    </ligand>
    <ligandPart>
        <name>Fe</name>
        <dbReference type="ChEBI" id="CHEBI:18248"/>
    </ligandPart>
</feature>
<dbReference type="PRINTS" id="PR00463">
    <property type="entry name" value="EP450I"/>
</dbReference>
<dbReference type="GO" id="GO:0009821">
    <property type="term" value="P:alkaloid biosynthetic process"/>
    <property type="evidence" value="ECO:0007669"/>
    <property type="project" value="UniProtKB-ARBA"/>
</dbReference>
<evidence type="ECO:0000256" key="6">
    <source>
        <dbReference type="ARBA" id="ARBA00023033"/>
    </source>
</evidence>
<keyword evidence="9" id="KW-0472">Membrane</keyword>
<dbReference type="InterPro" id="IPR036396">
    <property type="entry name" value="Cyt_P450_sf"/>
</dbReference>
<dbReference type="SUPFAM" id="SSF48264">
    <property type="entry name" value="Cytochrome P450"/>
    <property type="match status" value="1"/>
</dbReference>
<evidence type="ECO:0000313" key="10">
    <source>
        <dbReference type="EMBL" id="CDP13287.1"/>
    </source>
</evidence>
<keyword evidence="11" id="KW-1185">Reference proteome</keyword>
<comment type="cofactor">
    <cofactor evidence="7">
        <name>heme</name>
        <dbReference type="ChEBI" id="CHEBI:30413"/>
    </cofactor>
</comment>
<protein>
    <submittedName>
        <fullName evidence="10">Uncharacterized protein</fullName>
    </submittedName>
</protein>
<dbReference type="InterPro" id="IPR017972">
    <property type="entry name" value="Cyt_P450_CS"/>
</dbReference>
<dbReference type="PANTHER" id="PTHR47955">
    <property type="entry name" value="CYTOCHROME P450 FAMILY 71 PROTEIN"/>
    <property type="match status" value="1"/>
</dbReference>
<accession>A0A068UYB7</accession>
<dbReference type="GO" id="GO:0020037">
    <property type="term" value="F:heme binding"/>
    <property type="evidence" value="ECO:0007669"/>
    <property type="project" value="InterPro"/>
</dbReference>
<dbReference type="Proteomes" id="UP000295252">
    <property type="component" value="Chromosome III"/>
</dbReference>
<evidence type="ECO:0000256" key="5">
    <source>
        <dbReference type="ARBA" id="ARBA00023004"/>
    </source>
</evidence>
<dbReference type="OrthoDB" id="1055148at2759"/>
<organism evidence="10 11">
    <name type="scientific">Coffea canephora</name>
    <name type="common">Robusta coffee</name>
    <dbReference type="NCBI Taxonomy" id="49390"/>
    <lineage>
        <taxon>Eukaryota</taxon>
        <taxon>Viridiplantae</taxon>
        <taxon>Streptophyta</taxon>
        <taxon>Embryophyta</taxon>
        <taxon>Tracheophyta</taxon>
        <taxon>Spermatophyta</taxon>
        <taxon>Magnoliopsida</taxon>
        <taxon>eudicotyledons</taxon>
        <taxon>Gunneridae</taxon>
        <taxon>Pentapetalae</taxon>
        <taxon>asterids</taxon>
        <taxon>lamiids</taxon>
        <taxon>Gentianales</taxon>
        <taxon>Rubiaceae</taxon>
        <taxon>Ixoroideae</taxon>
        <taxon>Gardenieae complex</taxon>
        <taxon>Bertiereae - Coffeeae clade</taxon>
        <taxon>Coffeeae</taxon>
        <taxon>Coffea</taxon>
    </lineage>
</organism>
<dbReference type="InterPro" id="IPR002401">
    <property type="entry name" value="Cyt_P450_E_grp-I"/>
</dbReference>
<dbReference type="CDD" id="cd11072">
    <property type="entry name" value="CYP71-like"/>
    <property type="match status" value="1"/>
</dbReference>
<reference evidence="11" key="1">
    <citation type="journal article" date="2014" name="Science">
        <title>The coffee genome provides insight into the convergent evolution of caffeine biosynthesis.</title>
        <authorList>
            <person name="Denoeud F."/>
            <person name="Carretero-Paulet L."/>
            <person name="Dereeper A."/>
            <person name="Droc G."/>
            <person name="Guyot R."/>
            <person name="Pietrella M."/>
            <person name="Zheng C."/>
            <person name="Alberti A."/>
            <person name="Anthony F."/>
            <person name="Aprea G."/>
            <person name="Aury J.M."/>
            <person name="Bento P."/>
            <person name="Bernard M."/>
            <person name="Bocs S."/>
            <person name="Campa C."/>
            <person name="Cenci A."/>
            <person name="Combes M.C."/>
            <person name="Crouzillat D."/>
            <person name="Da Silva C."/>
            <person name="Daddiego L."/>
            <person name="De Bellis F."/>
            <person name="Dussert S."/>
            <person name="Garsmeur O."/>
            <person name="Gayraud T."/>
            <person name="Guignon V."/>
            <person name="Jahn K."/>
            <person name="Jamilloux V."/>
            <person name="Joet T."/>
            <person name="Labadie K."/>
            <person name="Lan T."/>
            <person name="Leclercq J."/>
            <person name="Lepelley M."/>
            <person name="Leroy T."/>
            <person name="Li L.T."/>
            <person name="Librado P."/>
            <person name="Lopez L."/>
            <person name="Munoz A."/>
            <person name="Noel B."/>
            <person name="Pallavicini A."/>
            <person name="Perrotta G."/>
            <person name="Poncet V."/>
            <person name="Pot D."/>
            <person name="Priyono X."/>
            <person name="Rigoreau M."/>
            <person name="Rouard M."/>
            <person name="Rozas J."/>
            <person name="Tranchant-Dubreuil C."/>
            <person name="VanBuren R."/>
            <person name="Zhang Q."/>
            <person name="Andrade A.C."/>
            <person name="Argout X."/>
            <person name="Bertrand B."/>
            <person name="de Kochko A."/>
            <person name="Graziosi G."/>
            <person name="Henry R.J."/>
            <person name="Jayarama X."/>
            <person name="Ming R."/>
            <person name="Nagai C."/>
            <person name="Rounsley S."/>
            <person name="Sankoff D."/>
            <person name="Giuliano G."/>
            <person name="Albert V.A."/>
            <person name="Wincker P."/>
            <person name="Lashermes P."/>
        </authorList>
    </citation>
    <scope>NUCLEOTIDE SEQUENCE [LARGE SCALE GENOMIC DNA]</scope>
    <source>
        <strain evidence="11">cv. DH200-94</strain>
    </source>
</reference>
<dbReference type="OMA" id="LVTKGMH"/>
<dbReference type="Gene3D" id="1.10.630.10">
    <property type="entry name" value="Cytochrome P450"/>
    <property type="match status" value="1"/>
</dbReference>
<evidence type="ECO:0000256" key="4">
    <source>
        <dbReference type="ARBA" id="ARBA00023002"/>
    </source>
</evidence>
<dbReference type="PROSITE" id="PS00086">
    <property type="entry name" value="CYTOCHROME_P450"/>
    <property type="match status" value="1"/>
</dbReference>
<dbReference type="STRING" id="49390.A0A068UYB7"/>
<sequence>MSYVCHTQADNGEDAYHQQQQSSPLSGIGIMATGQAGHLILKLVENIQVSQRLPRTLESIQKQNKMDDFTLQIICISSLLSFATFCFCYLYYYQILHPRTRSQSVTLPPSPSKLPFIGHLHLLTAMPHVTFAQLAHKLGPIIYLQLGQVPTVVISSPELAEHILKTHDHLMANRPQLIAAQYLSFGCSDVTFSPYGPYWRQARKVCVTELLSSKRVNSFRLIRDEEVNRMLRAVAAHSNSELDVSESFFRLANHILCRVAFGKRFMDENHETSSGGGGGKKKELAGVLTETQALLAGFCVGDFFPRWRWVNSVSGMKRRLTKNLKDLRMVCDEIINEHLSEKRGRSGDVLEKEDFVDVLLRVQKQEDDLEVPITDDNLKALVLDMFVAGTDTTSATLEWTMTELARHPRVMARAQDEVRQIAASKGRVEESDLPHLHYLRAVIKETMRLHPPVPLLVPRESMAKCTIDNKYEIPARTRVLINTYAIGRDAESWENPLEYNPERFVGKDIIDFKGQDFRFLPFGGGRRGCPGFSFGLASVEISLARLLYHFDWALPQGVGAGDVDLTEIFGLATRKRSALKLVPLIKNLPV</sequence>
<keyword evidence="4 8" id="KW-0560">Oxidoreductase</keyword>
<keyword evidence="6 8" id="KW-0503">Monooxygenase</keyword>
<keyword evidence="9" id="KW-1133">Transmembrane helix</keyword>
<keyword evidence="5 7" id="KW-0408">Iron</keyword>
<keyword evidence="9" id="KW-0812">Transmembrane</keyword>
<dbReference type="PRINTS" id="PR00385">
    <property type="entry name" value="P450"/>
</dbReference>
<keyword evidence="2 7" id="KW-0349">Heme</keyword>
<dbReference type="Gramene" id="CDP13287">
    <property type="protein sequence ID" value="CDP13287"/>
    <property type="gene ID" value="GSCOC_T00038176001"/>
</dbReference>
<dbReference type="GO" id="GO:0005506">
    <property type="term" value="F:iron ion binding"/>
    <property type="evidence" value="ECO:0007669"/>
    <property type="project" value="InterPro"/>
</dbReference>
<feature type="transmembrane region" description="Helical" evidence="9">
    <location>
        <begin position="69"/>
        <end position="92"/>
    </location>
</feature>
<evidence type="ECO:0000256" key="9">
    <source>
        <dbReference type="SAM" id="Phobius"/>
    </source>
</evidence>
<evidence type="ECO:0000256" key="1">
    <source>
        <dbReference type="ARBA" id="ARBA00010617"/>
    </source>
</evidence>
<gene>
    <name evidence="10" type="ORF">GSCOC_T00038176001</name>
</gene>
<dbReference type="InParanoid" id="A0A068UYB7"/>
<dbReference type="EMBL" id="HG739158">
    <property type="protein sequence ID" value="CDP13287.1"/>
    <property type="molecule type" value="Genomic_DNA"/>
</dbReference>
<dbReference type="FunFam" id="1.10.630.10:FF:000043">
    <property type="entry name" value="Cytochrome P450 99A2"/>
    <property type="match status" value="1"/>
</dbReference>
<dbReference type="Pfam" id="PF00067">
    <property type="entry name" value="p450"/>
    <property type="match status" value="1"/>
</dbReference>
<evidence type="ECO:0000256" key="8">
    <source>
        <dbReference type="RuleBase" id="RU000461"/>
    </source>
</evidence>
<dbReference type="PhylomeDB" id="A0A068UYB7"/>
<dbReference type="GO" id="GO:0004497">
    <property type="term" value="F:monooxygenase activity"/>
    <property type="evidence" value="ECO:0007669"/>
    <property type="project" value="UniProtKB-KW"/>
</dbReference>
<evidence type="ECO:0000313" key="11">
    <source>
        <dbReference type="Proteomes" id="UP000295252"/>
    </source>
</evidence>
<dbReference type="AlphaFoldDB" id="A0A068UYB7"/>
<evidence type="ECO:0000256" key="7">
    <source>
        <dbReference type="PIRSR" id="PIRSR602401-1"/>
    </source>
</evidence>